<evidence type="ECO:0000313" key="1">
    <source>
        <dbReference type="EMBL" id="CAF2103231.1"/>
    </source>
</evidence>
<dbReference type="EMBL" id="CAJNRF010008652">
    <property type="protein sequence ID" value="CAF2103231.1"/>
    <property type="molecule type" value="Genomic_DNA"/>
</dbReference>
<reference evidence="2" key="1">
    <citation type="submission" date="2021-02" db="EMBL/GenBank/DDBJ databases">
        <authorList>
            <person name="Nowell W R."/>
        </authorList>
    </citation>
    <scope>NUCLEOTIDE SEQUENCE</scope>
</reference>
<name>A0A820EEN3_9BILA</name>
<dbReference type="AlphaFoldDB" id="A0A820EEN3"/>
<protein>
    <recommendedName>
        <fullName evidence="4">F-box domain-containing protein</fullName>
    </recommendedName>
</protein>
<evidence type="ECO:0000313" key="3">
    <source>
        <dbReference type="Proteomes" id="UP000663866"/>
    </source>
</evidence>
<evidence type="ECO:0008006" key="4">
    <source>
        <dbReference type="Google" id="ProtNLM"/>
    </source>
</evidence>
<keyword evidence="3" id="KW-1185">Reference proteome</keyword>
<evidence type="ECO:0000313" key="2">
    <source>
        <dbReference type="EMBL" id="CAF4247456.1"/>
    </source>
</evidence>
<accession>A0A820EEN3</accession>
<organism evidence="2 3">
    <name type="scientific">Rotaria magnacalcarata</name>
    <dbReference type="NCBI Taxonomy" id="392030"/>
    <lineage>
        <taxon>Eukaryota</taxon>
        <taxon>Metazoa</taxon>
        <taxon>Spiralia</taxon>
        <taxon>Gnathifera</taxon>
        <taxon>Rotifera</taxon>
        <taxon>Eurotatoria</taxon>
        <taxon>Bdelloidea</taxon>
        <taxon>Philodinida</taxon>
        <taxon>Philodinidae</taxon>
        <taxon>Rotaria</taxon>
    </lineage>
</organism>
<dbReference type="Proteomes" id="UP000663866">
    <property type="component" value="Unassembled WGS sequence"/>
</dbReference>
<proteinExistence type="predicted"/>
<comment type="caution">
    <text evidence="2">The sequence shown here is derived from an EMBL/GenBank/DDBJ whole genome shotgun (WGS) entry which is preliminary data.</text>
</comment>
<sequence>MNGKTHLEDLSNEIFFEIFDYLHMLHILTGFTLLNKRISNILKSIPLHMVISFGNSRQQIDFLLSSHLTFHDDQVISINILDRTRDDSSKIHLLFNRYNLINLKSCKFLSIYSMTKLDNIIKEIGNLNKLVILEIFQPDRSDLNENNNDELTRILLTNKSSSLRSLKLQYPNHYLNISNYTFINSNLILHALRISGSSSTVSVPSFTNFPPLL</sequence>
<dbReference type="EMBL" id="CAJOBG010008598">
    <property type="protein sequence ID" value="CAF4247456.1"/>
    <property type="molecule type" value="Genomic_DNA"/>
</dbReference>
<dbReference type="Proteomes" id="UP000663856">
    <property type="component" value="Unassembled WGS sequence"/>
</dbReference>
<gene>
    <name evidence="2" type="ORF">OVN521_LOCUS28836</name>
    <name evidence="1" type="ORF">WKI299_LOCUS20631</name>
</gene>